<keyword evidence="4" id="KW-1185">Reference proteome</keyword>
<organism evidence="3 4">
    <name type="scientific">Lithospermum erythrorhizon</name>
    <name type="common">Purple gromwell</name>
    <name type="synonym">Lithospermum officinale var. erythrorhizon</name>
    <dbReference type="NCBI Taxonomy" id="34254"/>
    <lineage>
        <taxon>Eukaryota</taxon>
        <taxon>Viridiplantae</taxon>
        <taxon>Streptophyta</taxon>
        <taxon>Embryophyta</taxon>
        <taxon>Tracheophyta</taxon>
        <taxon>Spermatophyta</taxon>
        <taxon>Magnoliopsida</taxon>
        <taxon>eudicotyledons</taxon>
        <taxon>Gunneridae</taxon>
        <taxon>Pentapetalae</taxon>
        <taxon>asterids</taxon>
        <taxon>lamiids</taxon>
        <taxon>Boraginales</taxon>
        <taxon>Boraginaceae</taxon>
        <taxon>Boraginoideae</taxon>
        <taxon>Lithospermeae</taxon>
        <taxon>Lithospermum</taxon>
    </lineage>
</organism>
<reference evidence="3 4" key="1">
    <citation type="submission" date="2024-01" db="EMBL/GenBank/DDBJ databases">
        <title>The complete chloroplast genome sequence of Lithospermum erythrorhizon: insights into the phylogenetic relationship among Boraginaceae species and the maternal lineages of purple gromwells.</title>
        <authorList>
            <person name="Okada T."/>
            <person name="Watanabe K."/>
        </authorList>
    </citation>
    <scope>NUCLEOTIDE SEQUENCE [LARGE SCALE GENOMIC DNA]</scope>
</reference>
<dbReference type="PANTHER" id="PTHR36383">
    <property type="entry name" value="OS09G0529350 PROTEIN"/>
    <property type="match status" value="1"/>
</dbReference>
<protein>
    <recommendedName>
        <fullName evidence="5">Homer protein</fullName>
    </recommendedName>
</protein>
<feature type="transmembrane region" description="Helical" evidence="2">
    <location>
        <begin position="169"/>
        <end position="189"/>
    </location>
</feature>
<comment type="caution">
    <text evidence="3">The sequence shown here is derived from an EMBL/GenBank/DDBJ whole genome shotgun (WGS) entry which is preliminary data.</text>
</comment>
<dbReference type="PANTHER" id="PTHR36383:SF1">
    <property type="entry name" value="PROTEIN, PUTATIVE-RELATED"/>
    <property type="match status" value="1"/>
</dbReference>
<evidence type="ECO:0008006" key="5">
    <source>
        <dbReference type="Google" id="ProtNLM"/>
    </source>
</evidence>
<keyword evidence="2" id="KW-0812">Transmembrane</keyword>
<dbReference type="AlphaFoldDB" id="A0AAV3QU25"/>
<proteinExistence type="predicted"/>
<sequence length="300" mass="33208">MVTINLSLIPCPKPKHFFINKLKNTKIFTLPSSFDVPKSLSTMCNIQKSNNVTGNMNDVLSGMVDKRVEELLNKEENKELLHELEKASQRVELAKRELEEIKRQEAAVKLMRDYINLLESRTSEIAECQQDISEARAMIEEAERSLDNNGSAGNETLIKNEERLESTKAALISAFTGSLVGLPIALTRVTSNAELLLPLVITFVSCALFGVTFRYVVRRDLDDFHLKTGVCAAFGFVKGLATLDGGAPLELDTSSFLSHASSAVICVSEEVLIFLLASVALELCMKLRILSPFPIDRSSR</sequence>
<keyword evidence="2" id="KW-1133">Transmembrane helix</keyword>
<accession>A0AAV3QU25</accession>
<feature type="coiled-coil region" evidence="1">
    <location>
        <begin position="74"/>
        <end position="145"/>
    </location>
</feature>
<dbReference type="Proteomes" id="UP001454036">
    <property type="component" value="Unassembled WGS sequence"/>
</dbReference>
<keyword evidence="2" id="KW-0472">Membrane</keyword>
<feature type="transmembrane region" description="Helical" evidence="2">
    <location>
        <begin position="195"/>
        <end position="217"/>
    </location>
</feature>
<dbReference type="EMBL" id="BAABME010005947">
    <property type="protein sequence ID" value="GAA0167055.1"/>
    <property type="molecule type" value="Genomic_DNA"/>
</dbReference>
<evidence type="ECO:0000256" key="2">
    <source>
        <dbReference type="SAM" id="Phobius"/>
    </source>
</evidence>
<evidence type="ECO:0000256" key="1">
    <source>
        <dbReference type="SAM" id="Coils"/>
    </source>
</evidence>
<evidence type="ECO:0000313" key="3">
    <source>
        <dbReference type="EMBL" id="GAA0167055.1"/>
    </source>
</evidence>
<name>A0AAV3QU25_LITER</name>
<gene>
    <name evidence="3" type="ORF">LIER_22074</name>
</gene>
<evidence type="ECO:0000313" key="4">
    <source>
        <dbReference type="Proteomes" id="UP001454036"/>
    </source>
</evidence>
<keyword evidence="1" id="KW-0175">Coiled coil</keyword>